<accession>A0ACC1M4R8</accession>
<comment type="caution">
    <text evidence="1">The sequence shown here is derived from an EMBL/GenBank/DDBJ whole genome shotgun (WGS) entry which is preliminary data.</text>
</comment>
<dbReference type="Proteomes" id="UP001139981">
    <property type="component" value="Unassembled WGS sequence"/>
</dbReference>
<dbReference type="EMBL" id="JANBVB010000234">
    <property type="protein sequence ID" value="KAJ2896019.1"/>
    <property type="molecule type" value="Genomic_DNA"/>
</dbReference>
<sequence>MQTSSEFVHVAILLPFSLDLYFLNNNYIMSSGPHFDYNSLLSGVSVGDSKSQVMATLSGCNVVDSGNQVTLSCPMGGNHYLYVKFDDNDCVTDKGTY</sequence>
<gene>
    <name evidence="1" type="ORF">IWW38_002144</name>
</gene>
<keyword evidence="2" id="KW-1185">Reference proteome</keyword>
<evidence type="ECO:0000313" key="1">
    <source>
        <dbReference type="EMBL" id="KAJ2896019.1"/>
    </source>
</evidence>
<name>A0ACC1M4R8_9FUNG</name>
<proteinExistence type="predicted"/>
<evidence type="ECO:0000313" key="2">
    <source>
        <dbReference type="Proteomes" id="UP001139981"/>
    </source>
</evidence>
<organism evidence="1 2">
    <name type="scientific">Coemansia aciculifera</name>
    <dbReference type="NCBI Taxonomy" id="417176"/>
    <lineage>
        <taxon>Eukaryota</taxon>
        <taxon>Fungi</taxon>
        <taxon>Fungi incertae sedis</taxon>
        <taxon>Zoopagomycota</taxon>
        <taxon>Kickxellomycotina</taxon>
        <taxon>Kickxellomycetes</taxon>
        <taxon>Kickxellales</taxon>
        <taxon>Kickxellaceae</taxon>
        <taxon>Coemansia</taxon>
    </lineage>
</organism>
<protein>
    <submittedName>
        <fullName evidence="1">Uncharacterized protein</fullName>
    </submittedName>
</protein>
<reference evidence="1" key="1">
    <citation type="submission" date="2022-07" db="EMBL/GenBank/DDBJ databases">
        <title>Phylogenomic reconstructions and comparative analyses of Kickxellomycotina fungi.</title>
        <authorList>
            <person name="Reynolds N.K."/>
            <person name="Stajich J.E."/>
            <person name="Barry K."/>
            <person name="Grigoriev I.V."/>
            <person name="Crous P."/>
            <person name="Smith M.E."/>
        </authorList>
    </citation>
    <scope>NUCLEOTIDE SEQUENCE</scope>
    <source>
        <strain evidence="1">CBS 190363</strain>
    </source>
</reference>